<comment type="caution">
    <text evidence="2">The sequence shown here is derived from an EMBL/GenBank/DDBJ whole genome shotgun (WGS) entry which is preliminary data.</text>
</comment>
<evidence type="ECO:0000313" key="2">
    <source>
        <dbReference type="EMBL" id="KAF3224021.1"/>
    </source>
</evidence>
<name>A0A7C8UXS1_ORBOL</name>
<accession>A0A7C8UXS1</accession>
<feature type="region of interest" description="Disordered" evidence="1">
    <location>
        <begin position="1"/>
        <end position="51"/>
    </location>
</feature>
<reference evidence="2 3" key="1">
    <citation type="submission" date="2019-06" db="EMBL/GenBank/DDBJ databases">
        <authorList>
            <person name="Palmer J.M."/>
        </authorList>
    </citation>
    <scope>NUCLEOTIDE SEQUENCE [LARGE SCALE GENOMIC DNA]</scope>
    <source>
        <strain evidence="2 3">TWF106</strain>
    </source>
</reference>
<dbReference type="Proteomes" id="UP000472727">
    <property type="component" value="Unassembled WGS sequence"/>
</dbReference>
<organism evidence="2 3">
    <name type="scientific">Orbilia oligospora</name>
    <name type="common">Nematode-trapping fungus</name>
    <name type="synonym">Arthrobotrys oligospora</name>
    <dbReference type="NCBI Taxonomy" id="2813651"/>
    <lineage>
        <taxon>Eukaryota</taxon>
        <taxon>Fungi</taxon>
        <taxon>Dikarya</taxon>
        <taxon>Ascomycota</taxon>
        <taxon>Pezizomycotina</taxon>
        <taxon>Orbiliomycetes</taxon>
        <taxon>Orbiliales</taxon>
        <taxon>Orbiliaceae</taxon>
        <taxon>Orbilia</taxon>
    </lineage>
</organism>
<protein>
    <submittedName>
        <fullName evidence="2">Uncharacterized protein</fullName>
    </submittedName>
</protein>
<dbReference type="EMBL" id="WIWS01000021">
    <property type="protein sequence ID" value="KAF3224021.1"/>
    <property type="molecule type" value="Genomic_DNA"/>
</dbReference>
<sequence length="374" mass="41645">MPRPSPHNLPARSLCPPRPSRIPRLSSSKKESLDAPQAGSEGHGSSSSFDQITSAPRYYDVSAETSLAARLRAKLHAISPRRPPEASSLSSENYQALVPIIEDSFSSEPIEISNAATAFLETDQDQDFHSQSATLVENESPRPQSVVLLPSRKELAAEAVTTVRTVAKTVERGKKEKKKALKHPFRVDKLRLFLNKTRIGWKSTIPMLQMSPRIVILDISIEDRKMAITFALQEDISTVKRQQQEGKSYGTMADTTGLTIEDKLKKAKDIALDEATDEEAKIVALEEVLNEMKTSGGQLDDWLLDEIEDISTIYGELLGIDEIDMQIESIIAENKARVPQLDDPEELWLFDEERVCVGLKGMTRKDVHRTQTVG</sequence>
<evidence type="ECO:0000313" key="3">
    <source>
        <dbReference type="Proteomes" id="UP000472727"/>
    </source>
</evidence>
<evidence type="ECO:0000256" key="1">
    <source>
        <dbReference type="SAM" id="MobiDB-lite"/>
    </source>
</evidence>
<proteinExistence type="predicted"/>
<feature type="non-terminal residue" evidence="2">
    <location>
        <position position="374"/>
    </location>
</feature>
<gene>
    <name evidence="2" type="ORF">TWF106_004666</name>
</gene>
<dbReference type="AlphaFoldDB" id="A0A7C8UXS1"/>